<dbReference type="PRINTS" id="PR01403">
    <property type="entry name" value="8OXTPHPHTASE"/>
</dbReference>
<evidence type="ECO:0000256" key="5">
    <source>
        <dbReference type="ARBA" id="ARBA00022490"/>
    </source>
</evidence>
<evidence type="ECO:0000256" key="9">
    <source>
        <dbReference type="ARBA" id="ARBA00022884"/>
    </source>
</evidence>
<evidence type="ECO:0000256" key="24">
    <source>
        <dbReference type="ARBA" id="ARBA00053094"/>
    </source>
</evidence>
<comment type="catalytic activity">
    <reaction evidence="11">
        <text>2-oxo-dATP + H2O = 2-oxo-dAMP + diphosphate + H(+)</text>
        <dbReference type="Rhea" id="RHEA:31583"/>
        <dbReference type="ChEBI" id="CHEBI:15377"/>
        <dbReference type="ChEBI" id="CHEBI:15378"/>
        <dbReference type="ChEBI" id="CHEBI:33019"/>
        <dbReference type="ChEBI" id="CHEBI:63212"/>
        <dbReference type="ChEBI" id="CHEBI:77897"/>
        <dbReference type="EC" id="3.6.1.56"/>
    </reaction>
    <physiologicalReaction direction="left-to-right" evidence="11">
        <dbReference type="Rhea" id="RHEA:31584"/>
    </physiologicalReaction>
</comment>
<dbReference type="PROSITE" id="PS51462">
    <property type="entry name" value="NUDIX"/>
    <property type="match status" value="1"/>
</dbReference>
<protein>
    <recommendedName>
        <fullName evidence="15">Oxidized purine nucleoside triphosphate hydrolase</fullName>
        <ecNumber evidence="14">3.6.1.56</ecNumber>
    </recommendedName>
    <alternativeName>
        <fullName evidence="19">2-hydroxy-dATP diphosphatase</fullName>
    </alternativeName>
    <alternativeName>
        <fullName evidence="18">7,8-dihydro-8-oxoguanine triphosphatase</fullName>
    </alternativeName>
    <alternativeName>
        <fullName evidence="17">8-oxo-dGTPase</fullName>
    </alternativeName>
    <alternativeName>
        <fullName evidence="20">Methylated purine nucleoside triphosphate hydrolase</fullName>
    </alternativeName>
    <alternativeName>
        <fullName evidence="16">Nucleoside diphosphate-linked moiety X motif 1</fullName>
    </alternativeName>
</protein>
<dbReference type="Pfam" id="PF00293">
    <property type="entry name" value="NUDIX"/>
    <property type="match status" value="1"/>
</dbReference>
<dbReference type="GO" id="GO:0008413">
    <property type="term" value="F:8-oxo-7,8-dihydroguanosine triphosphate pyrophosphatase activity"/>
    <property type="evidence" value="ECO:0007669"/>
    <property type="project" value="InterPro"/>
</dbReference>
<dbReference type="GO" id="GO:0008828">
    <property type="term" value="F:dATP diphosphatase activity"/>
    <property type="evidence" value="ECO:0007669"/>
    <property type="project" value="UniProtKB-EC"/>
</dbReference>
<comment type="catalytic activity">
    <reaction evidence="10">
        <text>8-oxo-dATP + H2O = 8-oxo-dAMP + diphosphate + H(+)</text>
        <dbReference type="Rhea" id="RHEA:65396"/>
        <dbReference type="ChEBI" id="CHEBI:15377"/>
        <dbReference type="ChEBI" id="CHEBI:15378"/>
        <dbReference type="ChEBI" id="CHEBI:33019"/>
        <dbReference type="ChEBI" id="CHEBI:71361"/>
        <dbReference type="ChEBI" id="CHEBI:172871"/>
    </reaction>
    <physiologicalReaction direction="left-to-right" evidence="10">
        <dbReference type="Rhea" id="RHEA:65397"/>
    </physiologicalReaction>
</comment>
<dbReference type="GO" id="GO:0042262">
    <property type="term" value="P:DNA protection"/>
    <property type="evidence" value="ECO:0007669"/>
    <property type="project" value="InterPro"/>
</dbReference>
<keyword evidence="8" id="KW-0460">Magnesium</keyword>
<dbReference type="InterPro" id="IPR020084">
    <property type="entry name" value="NUDIX_hydrolase_CS"/>
</dbReference>
<dbReference type="Gene3D" id="3.90.79.10">
    <property type="entry name" value="Nucleoside Triphosphate Pyrophosphohydrolase"/>
    <property type="match status" value="1"/>
</dbReference>
<evidence type="ECO:0000256" key="25">
    <source>
        <dbReference type="RuleBase" id="RU003476"/>
    </source>
</evidence>
<evidence type="ECO:0000313" key="28">
    <source>
        <dbReference type="Proteomes" id="UP000176498"/>
    </source>
</evidence>
<accession>A0A1G1XPN6</accession>
<comment type="caution">
    <text evidence="27">The sequence shown here is derived from an EMBL/GenBank/DDBJ whole genome shotgun (WGS) entry which is preliminary data.</text>
</comment>
<evidence type="ECO:0000256" key="23">
    <source>
        <dbReference type="ARBA" id="ARBA00049032"/>
    </source>
</evidence>
<evidence type="ECO:0000256" key="20">
    <source>
        <dbReference type="ARBA" id="ARBA00032071"/>
    </source>
</evidence>
<dbReference type="CDD" id="cd03427">
    <property type="entry name" value="NUDIX_MTH1_Nudt1"/>
    <property type="match status" value="1"/>
</dbReference>
<dbReference type="PANTHER" id="PTHR43758:SF2">
    <property type="entry name" value="OXIDIZED PURINE NUCLEOSIDE TRIPHOSPHATE HYDROLASE"/>
    <property type="match status" value="1"/>
</dbReference>
<dbReference type="EMBL" id="MHHZ01000020">
    <property type="protein sequence ID" value="OGY41307.1"/>
    <property type="molecule type" value="Genomic_DNA"/>
</dbReference>
<name>A0A1G1XPN6_9BACT</name>
<evidence type="ECO:0000256" key="8">
    <source>
        <dbReference type="ARBA" id="ARBA00022842"/>
    </source>
</evidence>
<comment type="catalytic activity">
    <reaction evidence="22">
        <text>O(6)-methyl-dGTP + H2O = O(6)-methyl-dGMP + diphosphate + H(+)</text>
        <dbReference type="Rhea" id="RHEA:67600"/>
        <dbReference type="ChEBI" id="CHEBI:15377"/>
        <dbReference type="ChEBI" id="CHEBI:15378"/>
        <dbReference type="ChEBI" id="CHEBI:33019"/>
        <dbReference type="ChEBI" id="CHEBI:169974"/>
        <dbReference type="ChEBI" id="CHEBI:169975"/>
    </reaction>
    <physiologicalReaction direction="left-to-right" evidence="22">
        <dbReference type="Rhea" id="RHEA:67601"/>
    </physiologicalReaction>
</comment>
<evidence type="ECO:0000256" key="7">
    <source>
        <dbReference type="ARBA" id="ARBA00022801"/>
    </source>
</evidence>
<dbReference type="EC" id="3.6.1.56" evidence="14"/>
<comment type="catalytic activity">
    <reaction evidence="12">
        <text>8-oxo-dGTP + H2O = 8-oxo-dGMP + diphosphate + H(+)</text>
        <dbReference type="Rhea" id="RHEA:31575"/>
        <dbReference type="ChEBI" id="CHEBI:15377"/>
        <dbReference type="ChEBI" id="CHEBI:15378"/>
        <dbReference type="ChEBI" id="CHEBI:33019"/>
        <dbReference type="ChEBI" id="CHEBI:63224"/>
        <dbReference type="ChEBI" id="CHEBI:77896"/>
    </reaction>
    <physiologicalReaction direction="left-to-right" evidence="12">
        <dbReference type="Rhea" id="RHEA:31576"/>
    </physiologicalReaction>
</comment>
<keyword evidence="6" id="KW-0479">Metal-binding</keyword>
<dbReference type="PROSITE" id="PS00893">
    <property type="entry name" value="NUDIX_BOX"/>
    <property type="match status" value="1"/>
</dbReference>
<evidence type="ECO:0000256" key="14">
    <source>
        <dbReference type="ARBA" id="ARBA00026103"/>
    </source>
</evidence>
<dbReference type="Proteomes" id="UP000176498">
    <property type="component" value="Unassembled WGS sequence"/>
</dbReference>
<evidence type="ECO:0000256" key="4">
    <source>
        <dbReference type="ARBA" id="ARBA00011245"/>
    </source>
</evidence>
<evidence type="ECO:0000256" key="12">
    <source>
        <dbReference type="ARBA" id="ARBA00024486"/>
    </source>
</evidence>
<evidence type="ECO:0000256" key="6">
    <source>
        <dbReference type="ARBA" id="ARBA00022723"/>
    </source>
</evidence>
<comment type="subunit">
    <text evidence="4">Monomer.</text>
</comment>
<evidence type="ECO:0000256" key="10">
    <source>
        <dbReference type="ARBA" id="ARBA00024448"/>
    </source>
</evidence>
<comment type="function">
    <text evidence="24">Oxidized purine nucleoside triphosphate hydrolase which is a prominent sanitizer of the oxidized nucleotide pool. Catalyzes the hydrolysis of 2-oxo-dATP (2-hydroxy-dATP) into 2-oxo-dAMP. Also has a significant hydrolase activity toward 2-oxo-ATP, 8-oxo-dGTP and 8-oxo-dATP. Through the hydrolysis of oxidized purine nucleoside triphosphates, prevents their incorporation into DNA and the subsequent transversions A:T to C:G and G:C to T:A. Also catalyzes the hydrolysis of methylated purine nucleoside triphosphate preventing their integration into DNA. Through this antimutagenic activity protects cells from oxidative stress.</text>
</comment>
<proteinExistence type="inferred from homology"/>
<dbReference type="InterPro" id="IPR003563">
    <property type="entry name" value="8ODP"/>
</dbReference>
<dbReference type="GO" id="GO:0005737">
    <property type="term" value="C:cytoplasm"/>
    <property type="evidence" value="ECO:0007669"/>
    <property type="project" value="UniProtKB-SubCell"/>
</dbReference>
<dbReference type="SUPFAM" id="SSF55811">
    <property type="entry name" value="Nudix"/>
    <property type="match status" value="1"/>
</dbReference>
<evidence type="ECO:0000256" key="16">
    <source>
        <dbReference type="ARBA" id="ARBA00029673"/>
    </source>
</evidence>
<evidence type="ECO:0000256" key="1">
    <source>
        <dbReference type="ARBA" id="ARBA00001946"/>
    </source>
</evidence>
<dbReference type="InterPro" id="IPR015797">
    <property type="entry name" value="NUDIX_hydrolase-like_dom_sf"/>
</dbReference>
<keyword evidence="5" id="KW-0963">Cytoplasm</keyword>
<dbReference type="PRINTS" id="PR00502">
    <property type="entry name" value="NUDIXFAMILY"/>
</dbReference>
<evidence type="ECO:0000256" key="15">
    <source>
        <dbReference type="ARBA" id="ARBA00026218"/>
    </source>
</evidence>
<evidence type="ECO:0000313" key="27">
    <source>
        <dbReference type="EMBL" id="OGY41307.1"/>
    </source>
</evidence>
<dbReference type="InterPro" id="IPR000086">
    <property type="entry name" value="NUDIX_hydrolase_dom"/>
</dbReference>
<evidence type="ECO:0000256" key="13">
    <source>
        <dbReference type="ARBA" id="ARBA00024596"/>
    </source>
</evidence>
<comment type="cofactor">
    <cofactor evidence="1">
        <name>Mg(2+)</name>
        <dbReference type="ChEBI" id="CHEBI:18420"/>
    </cofactor>
</comment>
<comment type="subcellular location">
    <subcellularLocation>
        <location evidence="2">Cytoplasm</location>
    </subcellularLocation>
</comment>
<dbReference type="AlphaFoldDB" id="A0A1G1XPN6"/>
<keyword evidence="9" id="KW-0694">RNA-binding</keyword>
<dbReference type="GO" id="GO:0003723">
    <property type="term" value="F:RNA binding"/>
    <property type="evidence" value="ECO:0007669"/>
    <property type="project" value="UniProtKB-KW"/>
</dbReference>
<organism evidence="27 28">
    <name type="scientific">Candidatus Buchananbacteria bacterium RBG_13_36_9</name>
    <dbReference type="NCBI Taxonomy" id="1797530"/>
    <lineage>
        <taxon>Bacteria</taxon>
        <taxon>Candidatus Buchananiibacteriota</taxon>
    </lineage>
</organism>
<gene>
    <name evidence="27" type="ORF">A2Y82_03800</name>
</gene>
<sequence>MDHIFNYTTNLCYLINDKNQVLLIMKKKGLGQGKWNGPGGKLKDGENIEQAVVREVEEETGYTPISPKHLGYIEFIWPNIKKENNQHCDIFLTHEFEGESKESEECLPKWWDLEKIPYDKMWPDDIYWLPEALADKEIKYRFFFDENNEYLKHEKI</sequence>
<dbReference type="PANTHER" id="PTHR43758">
    <property type="entry name" value="7,8-DIHYDRO-8-OXOGUANINE TRIPHOSPHATASE"/>
    <property type="match status" value="1"/>
</dbReference>
<comment type="catalytic activity">
    <reaction evidence="13">
        <text>2-oxo-ATP + H2O = 2-oxo-AMP + diphosphate + H(+)</text>
        <dbReference type="Rhea" id="RHEA:67392"/>
        <dbReference type="ChEBI" id="CHEBI:15377"/>
        <dbReference type="ChEBI" id="CHEBI:15378"/>
        <dbReference type="ChEBI" id="CHEBI:33019"/>
        <dbReference type="ChEBI" id="CHEBI:71395"/>
        <dbReference type="ChEBI" id="CHEBI:172878"/>
    </reaction>
    <physiologicalReaction direction="left-to-right" evidence="13">
        <dbReference type="Rhea" id="RHEA:67393"/>
    </physiologicalReaction>
</comment>
<reference evidence="27 28" key="1">
    <citation type="journal article" date="2016" name="Nat. Commun.">
        <title>Thousands of microbial genomes shed light on interconnected biogeochemical processes in an aquifer system.</title>
        <authorList>
            <person name="Anantharaman K."/>
            <person name="Brown C.T."/>
            <person name="Hug L.A."/>
            <person name="Sharon I."/>
            <person name="Castelle C.J."/>
            <person name="Probst A.J."/>
            <person name="Thomas B.C."/>
            <person name="Singh A."/>
            <person name="Wilkins M.J."/>
            <person name="Karaoz U."/>
            <person name="Brodie E.L."/>
            <person name="Williams K.H."/>
            <person name="Hubbard S.S."/>
            <person name="Banfield J.F."/>
        </authorList>
    </citation>
    <scope>NUCLEOTIDE SEQUENCE [LARGE SCALE GENOMIC DNA]</scope>
</reference>
<comment type="catalytic activity">
    <reaction evidence="21">
        <text>N(6)-methyl-ATP + H2O = N(6)-methyl-AMP + diphosphate + H(+)</text>
        <dbReference type="Rhea" id="RHEA:67608"/>
        <dbReference type="ChEBI" id="CHEBI:15377"/>
        <dbReference type="ChEBI" id="CHEBI:15378"/>
        <dbReference type="ChEBI" id="CHEBI:33019"/>
        <dbReference type="ChEBI" id="CHEBI:144842"/>
        <dbReference type="ChEBI" id="CHEBI:172873"/>
    </reaction>
    <physiologicalReaction direction="left-to-right" evidence="21">
        <dbReference type="Rhea" id="RHEA:67609"/>
    </physiologicalReaction>
</comment>
<evidence type="ECO:0000256" key="2">
    <source>
        <dbReference type="ARBA" id="ARBA00004496"/>
    </source>
</evidence>
<evidence type="ECO:0000259" key="26">
    <source>
        <dbReference type="PROSITE" id="PS51462"/>
    </source>
</evidence>
<evidence type="ECO:0000256" key="3">
    <source>
        <dbReference type="ARBA" id="ARBA00005582"/>
    </source>
</evidence>
<evidence type="ECO:0000256" key="22">
    <source>
        <dbReference type="ARBA" id="ARBA00048894"/>
    </source>
</evidence>
<evidence type="ECO:0000256" key="11">
    <source>
        <dbReference type="ARBA" id="ARBA00024459"/>
    </source>
</evidence>
<keyword evidence="7 25" id="KW-0378">Hydrolase</keyword>
<evidence type="ECO:0000256" key="19">
    <source>
        <dbReference type="ARBA" id="ARBA00031927"/>
    </source>
</evidence>
<dbReference type="GO" id="GO:0046872">
    <property type="term" value="F:metal ion binding"/>
    <property type="evidence" value="ECO:0007669"/>
    <property type="project" value="UniProtKB-KW"/>
</dbReference>
<evidence type="ECO:0000256" key="18">
    <source>
        <dbReference type="ARBA" id="ARBA00030682"/>
    </source>
</evidence>
<comment type="similarity">
    <text evidence="3 25">Belongs to the Nudix hydrolase family.</text>
</comment>
<dbReference type="InterPro" id="IPR020476">
    <property type="entry name" value="Nudix_hydrolase"/>
</dbReference>
<evidence type="ECO:0000256" key="17">
    <source>
        <dbReference type="ARBA" id="ARBA00030634"/>
    </source>
</evidence>
<comment type="catalytic activity">
    <reaction evidence="23">
        <text>N(6)-methyl-dATP + H2O = N(6)-methyl-dAMP + diphosphate + H(+)</text>
        <dbReference type="Rhea" id="RHEA:67604"/>
        <dbReference type="ChEBI" id="CHEBI:15377"/>
        <dbReference type="ChEBI" id="CHEBI:15378"/>
        <dbReference type="ChEBI" id="CHEBI:33019"/>
        <dbReference type="ChEBI" id="CHEBI:169976"/>
        <dbReference type="ChEBI" id="CHEBI:172872"/>
    </reaction>
    <physiologicalReaction direction="left-to-right" evidence="23">
        <dbReference type="Rhea" id="RHEA:67605"/>
    </physiologicalReaction>
</comment>
<feature type="domain" description="Nudix hydrolase" evidence="26">
    <location>
        <begin position="5"/>
        <end position="137"/>
    </location>
</feature>
<evidence type="ECO:0000256" key="21">
    <source>
        <dbReference type="ARBA" id="ARBA00048002"/>
    </source>
</evidence>